<dbReference type="AlphaFoldDB" id="A0A1S3HHW0"/>
<keyword evidence="2" id="KW-1185">Reference proteome</keyword>
<dbReference type="InterPro" id="IPR035754">
    <property type="entry name" value="SPRY_SPSB3"/>
</dbReference>
<dbReference type="PROSITE" id="PS50188">
    <property type="entry name" value="B302_SPRY"/>
    <property type="match status" value="1"/>
</dbReference>
<dbReference type="RefSeq" id="XP_013385695.1">
    <property type="nucleotide sequence ID" value="XM_013530241.2"/>
</dbReference>
<dbReference type="PANTHER" id="PTHR12245">
    <property type="entry name" value="SPRY DOMAIN CONTAINING SOCS BOX PROTEIN"/>
    <property type="match status" value="1"/>
</dbReference>
<dbReference type="KEGG" id="lak:106155410"/>
<organism evidence="2 3">
    <name type="scientific">Lingula anatina</name>
    <name type="common">Brachiopod</name>
    <name type="synonym">Lingula unguis</name>
    <dbReference type="NCBI Taxonomy" id="7574"/>
    <lineage>
        <taxon>Eukaryota</taxon>
        <taxon>Metazoa</taxon>
        <taxon>Spiralia</taxon>
        <taxon>Lophotrochozoa</taxon>
        <taxon>Brachiopoda</taxon>
        <taxon>Linguliformea</taxon>
        <taxon>Lingulata</taxon>
        <taxon>Lingulida</taxon>
        <taxon>Linguloidea</taxon>
        <taxon>Lingulidae</taxon>
        <taxon>Lingula</taxon>
    </lineage>
</organism>
<reference evidence="3" key="1">
    <citation type="submission" date="2025-08" db="UniProtKB">
        <authorList>
            <consortium name="RefSeq"/>
        </authorList>
    </citation>
    <scope>IDENTIFICATION</scope>
    <source>
        <tissue evidence="3">Gonads</tissue>
    </source>
</reference>
<dbReference type="GO" id="GO:0019005">
    <property type="term" value="C:SCF ubiquitin ligase complex"/>
    <property type="evidence" value="ECO:0007669"/>
    <property type="project" value="TreeGrafter"/>
</dbReference>
<dbReference type="Proteomes" id="UP000085678">
    <property type="component" value="Unplaced"/>
</dbReference>
<dbReference type="CDD" id="cd12876">
    <property type="entry name" value="SPRY_SOCS3"/>
    <property type="match status" value="1"/>
</dbReference>
<dbReference type="GO" id="GO:0043161">
    <property type="term" value="P:proteasome-mediated ubiquitin-dependent protein catabolic process"/>
    <property type="evidence" value="ECO:0007669"/>
    <property type="project" value="TreeGrafter"/>
</dbReference>
<dbReference type="PANTHER" id="PTHR12245:SF16">
    <property type="entry name" value="SPRY DOMAIN-CONTAINING SOCS BOX PROTEIN 3-LIKE"/>
    <property type="match status" value="1"/>
</dbReference>
<dbReference type="Gene3D" id="2.60.120.920">
    <property type="match status" value="1"/>
</dbReference>
<dbReference type="Pfam" id="PF00622">
    <property type="entry name" value="SPRY"/>
    <property type="match status" value="1"/>
</dbReference>
<evidence type="ECO:0000313" key="3">
    <source>
        <dbReference type="RefSeq" id="XP_013385695.1"/>
    </source>
</evidence>
<evidence type="ECO:0000259" key="1">
    <source>
        <dbReference type="PROSITE" id="PS50188"/>
    </source>
</evidence>
<feature type="domain" description="B30.2/SPRY" evidence="1">
    <location>
        <begin position="1"/>
        <end position="195"/>
    </location>
</feature>
<dbReference type="InterPro" id="IPR003877">
    <property type="entry name" value="SPRY_dom"/>
</dbReference>
<dbReference type="SUPFAM" id="SSF49899">
    <property type="entry name" value="Concanavalin A-like lectins/glucanases"/>
    <property type="match status" value="1"/>
</dbReference>
<dbReference type="OMA" id="VYFHISP"/>
<dbReference type="InterPro" id="IPR043136">
    <property type="entry name" value="B30.2/SPRY_sf"/>
</dbReference>
<dbReference type="InterPro" id="IPR013320">
    <property type="entry name" value="ConA-like_dom_sf"/>
</dbReference>
<dbReference type="OrthoDB" id="5951542at2759"/>
<name>A0A1S3HHW0_LINAN</name>
<sequence length="239" mass="26867">MATLPCNAQLFKDYFYKDKWTWDPSNRSEDVVLSTDNTEAYFFIDAIKGSTGTAGVRGTQGFSEGEYYWEVKFLEAACGNSIMIGVGTASATLHMGNGKYVDLLGQDVNSWGLSFRGTVHHNGQSRKYCDPFFSSGTVIGVYLNLYTGILSFYKNSEHLGMAFTNLNNVKKPLYPMISANTPESELGLVASYHHYLSLEQKCFWTVHDCLSNAKDVDSLMLPNVMKNNLREMWQYCPNL</sequence>
<protein>
    <submittedName>
        <fullName evidence="3">SPRY domain-containing SOCS box protein 3</fullName>
    </submittedName>
</protein>
<gene>
    <name evidence="3" type="primary">LOC106155410</name>
</gene>
<dbReference type="STRING" id="7574.A0A1S3HHW0"/>
<dbReference type="InterPro" id="IPR050672">
    <property type="entry name" value="FBXO45-Fsn/SPSB_families"/>
</dbReference>
<evidence type="ECO:0000313" key="2">
    <source>
        <dbReference type="Proteomes" id="UP000085678"/>
    </source>
</evidence>
<accession>A0A1S3HHW0</accession>
<dbReference type="InterPro" id="IPR001870">
    <property type="entry name" value="B30.2/SPRY"/>
</dbReference>
<dbReference type="GeneID" id="106155410"/>
<proteinExistence type="predicted"/>
<dbReference type="InParanoid" id="A0A1S3HHW0"/>
<dbReference type="SMART" id="SM00449">
    <property type="entry name" value="SPRY"/>
    <property type="match status" value="1"/>
</dbReference>